<dbReference type="InterPro" id="IPR007502">
    <property type="entry name" value="Helicase-assoc_dom"/>
</dbReference>
<dbReference type="FunFam" id="3.40.50.300:FF:000480">
    <property type="entry name" value="DExH-box ATP-dependent RNA helicase DExH3"/>
    <property type="match status" value="1"/>
</dbReference>
<dbReference type="InterPro" id="IPR014720">
    <property type="entry name" value="dsRBD_dom"/>
</dbReference>
<dbReference type="GO" id="GO:0003724">
    <property type="term" value="F:RNA helicase activity"/>
    <property type="evidence" value="ECO:0007669"/>
    <property type="project" value="UniProtKB-EC"/>
</dbReference>
<evidence type="ECO:0000256" key="6">
    <source>
        <dbReference type="ARBA" id="ARBA00022884"/>
    </source>
</evidence>
<keyword evidence="5" id="KW-0067">ATP-binding</keyword>
<evidence type="ECO:0000259" key="11">
    <source>
        <dbReference type="PROSITE" id="PS50137"/>
    </source>
</evidence>
<dbReference type="InterPro" id="IPR059023">
    <property type="entry name" value="RNA_hel_CTD"/>
</dbReference>
<dbReference type="Pfam" id="PF00271">
    <property type="entry name" value="Helicase_C"/>
    <property type="match status" value="1"/>
</dbReference>
<dbReference type="Pfam" id="PF00270">
    <property type="entry name" value="DEAD"/>
    <property type="match status" value="1"/>
</dbReference>
<keyword evidence="6 9" id="KW-0694">RNA-binding</keyword>
<feature type="domain" description="DRBM" evidence="11">
    <location>
        <begin position="1140"/>
        <end position="1205"/>
    </location>
</feature>
<dbReference type="GO" id="GO:0003723">
    <property type="term" value="F:RNA binding"/>
    <property type="evidence" value="ECO:0000318"/>
    <property type="project" value="GO_Central"/>
</dbReference>
<protein>
    <recommendedName>
        <fullName evidence="1">RNA helicase</fullName>
        <ecNumber evidence="1">3.6.4.13</ecNumber>
    </recommendedName>
</protein>
<feature type="compositionally biased region" description="Basic residues" evidence="10">
    <location>
        <begin position="1230"/>
        <end position="1241"/>
    </location>
</feature>
<evidence type="ECO:0000259" key="13">
    <source>
        <dbReference type="PROSITE" id="PS51194"/>
    </source>
</evidence>
<feature type="region of interest" description="Disordered" evidence="10">
    <location>
        <begin position="1120"/>
        <end position="1142"/>
    </location>
</feature>
<dbReference type="PANTHER" id="PTHR18934:SF229">
    <property type="entry name" value="DEXH-BOX ATP-DEPENDENT RNA HELICASE DEXH3"/>
    <property type="match status" value="1"/>
</dbReference>
<dbReference type="InterPro" id="IPR001650">
    <property type="entry name" value="Helicase_C-like"/>
</dbReference>
<dbReference type="InterPro" id="IPR011545">
    <property type="entry name" value="DEAD/DEAH_box_helicase_dom"/>
</dbReference>
<dbReference type="InterPro" id="IPR014001">
    <property type="entry name" value="Helicase_ATP-bd"/>
</dbReference>
<dbReference type="SUPFAM" id="SSF54768">
    <property type="entry name" value="dsRNA-binding domain-like"/>
    <property type="match status" value="1"/>
</dbReference>
<dbReference type="Gramene" id="KXG32067">
    <property type="protein sequence ID" value="KXG32067"/>
    <property type="gene ID" value="SORBI_3003G095900"/>
</dbReference>
<keyword evidence="3" id="KW-0378">Hydrolase</keyword>
<feature type="domain" description="Helicase ATP-binding" evidence="12">
    <location>
        <begin position="347"/>
        <end position="514"/>
    </location>
</feature>
<dbReference type="Gene3D" id="3.30.160.20">
    <property type="match status" value="1"/>
</dbReference>
<dbReference type="InterPro" id="IPR027417">
    <property type="entry name" value="P-loop_NTPase"/>
</dbReference>
<evidence type="ECO:0000256" key="7">
    <source>
        <dbReference type="ARBA" id="ARBA00047984"/>
    </source>
</evidence>
<dbReference type="GO" id="GO:0005524">
    <property type="term" value="F:ATP binding"/>
    <property type="evidence" value="ECO:0007669"/>
    <property type="project" value="UniProtKB-KW"/>
</dbReference>
<name>A0A1B6Q2A9_SORBI</name>
<evidence type="ECO:0000256" key="8">
    <source>
        <dbReference type="ARBA" id="ARBA00060772"/>
    </source>
</evidence>
<dbReference type="CDD" id="cd17917">
    <property type="entry name" value="DEXHc_RHA-like"/>
    <property type="match status" value="1"/>
</dbReference>
<dbReference type="FunFam" id="1.20.120.1080:FF:000002">
    <property type="entry name" value="Putative ATP-dependent RNA helicase DHX36"/>
    <property type="match status" value="1"/>
</dbReference>
<dbReference type="Pfam" id="PF07717">
    <property type="entry name" value="OB_NTP_bind"/>
    <property type="match status" value="1"/>
</dbReference>
<dbReference type="SMART" id="SM00487">
    <property type="entry name" value="DEXDc"/>
    <property type="match status" value="1"/>
</dbReference>
<dbReference type="OrthoDB" id="5600252at2759"/>
<organism evidence="14 15">
    <name type="scientific">Sorghum bicolor</name>
    <name type="common">Sorghum</name>
    <name type="synonym">Sorghum vulgare</name>
    <dbReference type="NCBI Taxonomy" id="4558"/>
    <lineage>
        <taxon>Eukaryota</taxon>
        <taxon>Viridiplantae</taxon>
        <taxon>Streptophyta</taxon>
        <taxon>Embryophyta</taxon>
        <taxon>Tracheophyta</taxon>
        <taxon>Spermatophyta</taxon>
        <taxon>Magnoliopsida</taxon>
        <taxon>Liliopsida</taxon>
        <taxon>Poales</taxon>
        <taxon>Poaceae</taxon>
        <taxon>PACMAD clade</taxon>
        <taxon>Panicoideae</taxon>
        <taxon>Andropogonodae</taxon>
        <taxon>Andropogoneae</taxon>
        <taxon>Sorghinae</taxon>
        <taxon>Sorghum</taxon>
    </lineage>
</organism>
<proteinExistence type="inferred from homology"/>
<dbReference type="Pfam" id="PF00035">
    <property type="entry name" value="dsrm"/>
    <property type="match status" value="1"/>
</dbReference>
<evidence type="ECO:0000313" key="14">
    <source>
        <dbReference type="EMBL" id="KXG32067.1"/>
    </source>
</evidence>
<dbReference type="PANTHER" id="PTHR18934">
    <property type="entry name" value="ATP-DEPENDENT RNA HELICASE"/>
    <property type="match status" value="1"/>
</dbReference>
<dbReference type="EC" id="3.6.4.13" evidence="1"/>
<feature type="region of interest" description="Disordered" evidence="10">
    <location>
        <begin position="72"/>
        <end position="132"/>
    </location>
</feature>
<feature type="region of interest" description="Disordered" evidence="10">
    <location>
        <begin position="1205"/>
        <end position="1241"/>
    </location>
</feature>
<dbReference type="SMART" id="SM00847">
    <property type="entry name" value="HA2"/>
    <property type="match status" value="1"/>
</dbReference>
<dbReference type="SMART" id="SM00358">
    <property type="entry name" value="DSRM"/>
    <property type="match status" value="1"/>
</dbReference>
<accession>A0A1B6Q2A9</accession>
<dbReference type="Pfam" id="PF04408">
    <property type="entry name" value="WHD_HA2"/>
    <property type="match status" value="1"/>
</dbReference>
<dbReference type="InterPro" id="IPR048333">
    <property type="entry name" value="HA2_WH"/>
</dbReference>
<dbReference type="PROSITE" id="PS51194">
    <property type="entry name" value="HELICASE_CTER"/>
    <property type="match status" value="1"/>
</dbReference>
<dbReference type="OMA" id="LENIDEW"/>
<evidence type="ECO:0000256" key="2">
    <source>
        <dbReference type="ARBA" id="ARBA00022741"/>
    </source>
</evidence>
<evidence type="ECO:0000313" key="15">
    <source>
        <dbReference type="Proteomes" id="UP000000768"/>
    </source>
</evidence>
<dbReference type="CDD" id="cd18791">
    <property type="entry name" value="SF2_C_RHA"/>
    <property type="match status" value="1"/>
</dbReference>
<dbReference type="Pfam" id="PF26026">
    <property type="entry name" value="RNA_hel_CTD"/>
    <property type="match status" value="1"/>
</dbReference>
<dbReference type="FunCoup" id="A0A1B6Q2A9">
    <property type="interactions" value="816"/>
</dbReference>
<dbReference type="eggNOG" id="KOG0920">
    <property type="taxonomic scope" value="Eukaryota"/>
</dbReference>
<dbReference type="SUPFAM" id="SSF52540">
    <property type="entry name" value="P-loop containing nucleoside triphosphate hydrolases"/>
    <property type="match status" value="1"/>
</dbReference>
<dbReference type="Gene3D" id="3.40.50.300">
    <property type="entry name" value="P-loop containing nucleotide triphosphate hydrolases"/>
    <property type="match status" value="2"/>
</dbReference>
<dbReference type="FunFam" id="3.40.50.300:FF:000526">
    <property type="entry name" value="DExH-box ATP-dependent RNA helicase DExH3"/>
    <property type="match status" value="1"/>
</dbReference>
<keyword evidence="2" id="KW-0547">Nucleotide-binding</keyword>
<feature type="region of interest" description="Disordered" evidence="10">
    <location>
        <begin position="20"/>
        <end position="49"/>
    </location>
</feature>
<dbReference type="GO" id="GO:0016787">
    <property type="term" value="F:hydrolase activity"/>
    <property type="evidence" value="ECO:0007669"/>
    <property type="project" value="UniProtKB-KW"/>
</dbReference>
<gene>
    <name evidence="14" type="ORF">SORBI_3003G095900</name>
</gene>
<evidence type="ECO:0000256" key="10">
    <source>
        <dbReference type="SAM" id="MobiDB-lite"/>
    </source>
</evidence>
<dbReference type="PROSITE" id="PS50137">
    <property type="entry name" value="DS_RBD"/>
    <property type="match status" value="1"/>
</dbReference>
<dbReference type="SMART" id="SM00490">
    <property type="entry name" value="HELICc"/>
    <property type="match status" value="1"/>
</dbReference>
<dbReference type="PROSITE" id="PS51192">
    <property type="entry name" value="HELICASE_ATP_BIND_1"/>
    <property type="match status" value="1"/>
</dbReference>
<evidence type="ECO:0000256" key="5">
    <source>
        <dbReference type="ARBA" id="ARBA00022840"/>
    </source>
</evidence>
<dbReference type="GO" id="GO:0005634">
    <property type="term" value="C:nucleus"/>
    <property type="evidence" value="ECO:0000318"/>
    <property type="project" value="GO_Central"/>
</dbReference>
<dbReference type="EMBL" id="CM000762">
    <property type="protein sequence ID" value="KXG32067.1"/>
    <property type="molecule type" value="Genomic_DNA"/>
</dbReference>
<sequence>MLLTSVLRGRVRLLRRPRPLTMPSPLFLSRNPNPSPGTTNPHLSSTPVSAAMSTTGVYVPPMRRLRSVIASTNGSLAPPPSAAAQAQQTARTPEWLVDGRSLSPPSPPQPRRRDLPPLPRPPQPEHFRQQSAGYARYAYDDFSEDDSDKDMDRTSVSSKGASTLDNVDEWKWKLHMLLRNDDEQEIISRERKDRRDFEQLAQLAERMRLHSRQYSKVVVFSKVPLPNYRSDLDDKRPQREVSIPAGLQREVDALLADYVARKRTNNGNFPSSAFSRSSSTDSFATDEGFFDQQDNQTSTSAVMDRIQRRKSLQLRNQQAAWQESNDGQSMMEFRRSLPAFKEKQTLLEAISQNQVIVVSGETGCGKTTQLPQYILESEIDAARGATCSIICTQPRRISAIAVSERVAAERGEKIGESVGYKVRLEGMRGRDTRLLFCTTGVLLRRLLVDRNLKGVTHVIVDEIHERGMNEDFLLIVLKDLLPRRPELRLILMSATLNAELFSSYFGGAPMIHIPGFTYPVRSRFLEDILEITGHRLTPYNQIDDYGQEKSWKMQKQSLRKRKSQIASVVEDAVDAADLRDYSSRTRDSLSCWNPDSIGFNLIENVLCHICQKERSGAILVFMTGWDDINALKEQLQANPLLGDPSKVLLLTCHSSMASSEQKLIFDKPEPGVRKIVLATNLAETSITINDVVFVVDCGKAKETSYDALNNTPCLLPTWISKASARQRRGRAGRVQPGECYHLYPRSVYDAFADYQLPELLRTPLQSLCLQIKSLRLGSISEFLSRALQSPESLSVQNAIEYLKVIGAFDQNEELTVLGKHLSMLPVEPKLGKMLIFGAIFNCLDPILTIVSGLSVRDPFLTPFDKKDLAESAKLQFSCRDYSDHLALVRAYEGWREAERDRAGYDYCWKNFLSVQTLKAIDSLRRQFLFLLKDTGLVDENMTVCNKWSRDENLVRAVICAGLYPGVSSVVNKEKSISLKTMEDGQVMLYSSSVNGKEAKIPFPWLVFNEKVKVNSVFLRDSTAISDSILLLFGGCIKQGGLDGHLKMLGGYLEFFMNRDLASTYLSLKSELENLIHCKLQNPRMNIQTSEELLSAIRLLVTEDPCSGRFVYGRQEPRSKKAKTMFSPSSMSGGGGNGGDNAKNQLQTFLTRAGHSNPTYKTKQIKSYLFRSTVEFNGMQFVGQPCANKKLAEKDAASEALNWLTGDGGATITDSRGAQDADPMPLLMQPPRRRRHSHRRRS</sequence>
<reference evidence="15" key="2">
    <citation type="journal article" date="2018" name="Plant J.">
        <title>The Sorghum bicolor reference genome: improved assembly, gene annotations, a transcriptome atlas, and signatures of genome organization.</title>
        <authorList>
            <person name="McCormick R.F."/>
            <person name="Truong S.K."/>
            <person name="Sreedasyam A."/>
            <person name="Jenkins J."/>
            <person name="Shu S."/>
            <person name="Sims D."/>
            <person name="Kennedy M."/>
            <person name="Amirebrahimi M."/>
            <person name="Weers B.D."/>
            <person name="McKinley B."/>
            <person name="Mattison A."/>
            <person name="Morishige D.T."/>
            <person name="Grimwood J."/>
            <person name="Schmutz J."/>
            <person name="Mullet J.E."/>
        </authorList>
    </citation>
    <scope>NUCLEOTIDE SEQUENCE [LARGE SCALE GENOMIC DNA]</scope>
    <source>
        <strain evidence="15">cv. BTx623</strain>
    </source>
</reference>
<dbReference type="GO" id="GO:0004386">
    <property type="term" value="F:helicase activity"/>
    <property type="evidence" value="ECO:0000318"/>
    <property type="project" value="GO_Central"/>
</dbReference>
<evidence type="ECO:0000256" key="3">
    <source>
        <dbReference type="ARBA" id="ARBA00022801"/>
    </source>
</evidence>
<dbReference type="Gene3D" id="1.20.120.1080">
    <property type="match status" value="1"/>
</dbReference>
<evidence type="ECO:0000256" key="4">
    <source>
        <dbReference type="ARBA" id="ARBA00022806"/>
    </source>
</evidence>
<evidence type="ECO:0000256" key="1">
    <source>
        <dbReference type="ARBA" id="ARBA00012552"/>
    </source>
</evidence>
<evidence type="ECO:0000259" key="12">
    <source>
        <dbReference type="PROSITE" id="PS51192"/>
    </source>
</evidence>
<dbReference type="Pfam" id="PF21010">
    <property type="entry name" value="HA2_C"/>
    <property type="match status" value="1"/>
</dbReference>
<reference evidence="14 15" key="1">
    <citation type="journal article" date="2009" name="Nature">
        <title>The Sorghum bicolor genome and the diversification of grasses.</title>
        <authorList>
            <person name="Paterson A.H."/>
            <person name="Bowers J.E."/>
            <person name="Bruggmann R."/>
            <person name="Dubchak I."/>
            <person name="Grimwood J."/>
            <person name="Gundlach H."/>
            <person name="Haberer G."/>
            <person name="Hellsten U."/>
            <person name="Mitros T."/>
            <person name="Poliakov A."/>
            <person name="Schmutz J."/>
            <person name="Spannagl M."/>
            <person name="Tang H."/>
            <person name="Wang X."/>
            <person name="Wicker T."/>
            <person name="Bharti A.K."/>
            <person name="Chapman J."/>
            <person name="Feltus F.A."/>
            <person name="Gowik U."/>
            <person name="Grigoriev I.V."/>
            <person name="Lyons E."/>
            <person name="Maher C.A."/>
            <person name="Martis M."/>
            <person name="Narechania A."/>
            <person name="Otillar R.P."/>
            <person name="Penning B.W."/>
            <person name="Salamov A.A."/>
            <person name="Wang Y."/>
            <person name="Zhang L."/>
            <person name="Carpita N.C."/>
            <person name="Freeling M."/>
            <person name="Gingle A.R."/>
            <person name="Hash C.T."/>
            <person name="Keller B."/>
            <person name="Klein P."/>
            <person name="Kresovich S."/>
            <person name="McCann M.C."/>
            <person name="Ming R."/>
            <person name="Peterson D.G."/>
            <person name="Mehboob-ur-Rahman"/>
            <person name="Ware D."/>
            <person name="Westhoff P."/>
            <person name="Mayer K.F."/>
            <person name="Messing J."/>
            <person name="Rokhsar D.S."/>
        </authorList>
    </citation>
    <scope>NUCLEOTIDE SEQUENCE [LARGE SCALE GENOMIC DNA]</scope>
    <source>
        <strain evidence="15">cv. BTx623</strain>
    </source>
</reference>
<dbReference type="AlphaFoldDB" id="A0A1B6Q2A9"/>
<feature type="compositionally biased region" description="Polar residues" evidence="10">
    <location>
        <begin position="30"/>
        <end position="49"/>
    </location>
</feature>
<dbReference type="InParanoid" id="A0A1B6Q2A9"/>
<feature type="domain" description="Helicase C-terminal" evidence="13">
    <location>
        <begin position="601"/>
        <end position="775"/>
    </location>
</feature>
<keyword evidence="4" id="KW-0347">Helicase</keyword>
<evidence type="ECO:0000256" key="9">
    <source>
        <dbReference type="PROSITE-ProRule" id="PRU00266"/>
    </source>
</evidence>
<dbReference type="FunFam" id="3.30.160.20:FF:000059">
    <property type="entry name" value="DExH-box ATP-dependent RNA helicase DExH3"/>
    <property type="match status" value="1"/>
</dbReference>
<dbReference type="Proteomes" id="UP000000768">
    <property type="component" value="Chromosome 3"/>
</dbReference>
<comment type="catalytic activity">
    <reaction evidence="7">
        <text>ATP + H2O = ADP + phosphate + H(+)</text>
        <dbReference type="Rhea" id="RHEA:13065"/>
        <dbReference type="ChEBI" id="CHEBI:15377"/>
        <dbReference type="ChEBI" id="CHEBI:15378"/>
        <dbReference type="ChEBI" id="CHEBI:30616"/>
        <dbReference type="ChEBI" id="CHEBI:43474"/>
        <dbReference type="ChEBI" id="CHEBI:456216"/>
        <dbReference type="EC" id="3.6.4.13"/>
    </reaction>
</comment>
<dbReference type="STRING" id="4558.A0A1B6Q2A9"/>
<dbReference type="InterPro" id="IPR011709">
    <property type="entry name" value="DEAD-box_helicase_OB_fold"/>
</dbReference>
<keyword evidence="15" id="KW-1185">Reference proteome</keyword>
<comment type="similarity">
    <text evidence="8">Belongs to the DExH box helicase family.</text>
</comment>